<evidence type="ECO:0000256" key="1">
    <source>
        <dbReference type="SAM" id="MobiDB-lite"/>
    </source>
</evidence>
<gene>
    <name evidence="2" type="ORF">SAMN05421870_1232</name>
</gene>
<feature type="compositionally biased region" description="Pro residues" evidence="1">
    <location>
        <begin position="18"/>
        <end position="31"/>
    </location>
</feature>
<accession>A0A1H9WWE0</accession>
<evidence type="ECO:0000313" key="2">
    <source>
        <dbReference type="EMBL" id="SES38252.1"/>
    </source>
</evidence>
<proteinExistence type="predicted"/>
<sequence>MTKQGGIWTDAGGHEPRPAPPQPEPSQPESPQPQETGSQGDD</sequence>
<reference evidence="3" key="1">
    <citation type="submission" date="2016-10" db="EMBL/GenBank/DDBJ databases">
        <authorList>
            <person name="Varghese N."/>
            <person name="Submissions S."/>
        </authorList>
    </citation>
    <scope>NUCLEOTIDE SEQUENCE [LARGE SCALE GENOMIC DNA]</scope>
    <source>
        <strain evidence="3">CGMCC 4.6825</strain>
    </source>
</reference>
<dbReference type="RefSeq" id="WP_275435260.1">
    <property type="nucleotide sequence ID" value="NZ_FOGO01000023.1"/>
</dbReference>
<dbReference type="AlphaFoldDB" id="A0A1H9WWE0"/>
<keyword evidence="3" id="KW-1185">Reference proteome</keyword>
<dbReference type="EMBL" id="FOGO01000023">
    <property type="protein sequence ID" value="SES38252.1"/>
    <property type="molecule type" value="Genomic_DNA"/>
</dbReference>
<protein>
    <submittedName>
        <fullName evidence="2">Uncharacterized protein</fullName>
    </submittedName>
</protein>
<name>A0A1H9WWE0_9ACTN</name>
<organism evidence="2 3">
    <name type="scientific">Streptomyces qinglanensis</name>
    <dbReference type="NCBI Taxonomy" id="943816"/>
    <lineage>
        <taxon>Bacteria</taxon>
        <taxon>Bacillati</taxon>
        <taxon>Actinomycetota</taxon>
        <taxon>Actinomycetes</taxon>
        <taxon>Kitasatosporales</taxon>
        <taxon>Streptomycetaceae</taxon>
        <taxon>Streptomyces</taxon>
    </lineage>
</organism>
<evidence type="ECO:0000313" key="3">
    <source>
        <dbReference type="Proteomes" id="UP000182841"/>
    </source>
</evidence>
<feature type="region of interest" description="Disordered" evidence="1">
    <location>
        <begin position="1"/>
        <end position="42"/>
    </location>
</feature>
<dbReference type="Proteomes" id="UP000182841">
    <property type="component" value="Unassembled WGS sequence"/>
</dbReference>